<proteinExistence type="predicted"/>
<gene>
    <name evidence="3" type="primary">comEA</name>
    <name evidence="3" type="ORF">Q31a_10880</name>
</gene>
<feature type="compositionally biased region" description="Pro residues" evidence="1">
    <location>
        <begin position="21"/>
        <end position="47"/>
    </location>
</feature>
<keyword evidence="2" id="KW-0812">Transmembrane</keyword>
<keyword evidence="2" id="KW-1133">Transmembrane helix</keyword>
<keyword evidence="4" id="KW-1185">Reference proteome</keyword>
<dbReference type="AlphaFoldDB" id="A0A518G2F1"/>
<evidence type="ECO:0000256" key="1">
    <source>
        <dbReference type="SAM" id="MobiDB-lite"/>
    </source>
</evidence>
<dbReference type="RefSeq" id="WP_145074894.1">
    <property type="nucleotide sequence ID" value="NZ_CP036298.1"/>
</dbReference>
<dbReference type="Pfam" id="PF12836">
    <property type="entry name" value="HHH_3"/>
    <property type="match status" value="1"/>
</dbReference>
<evidence type="ECO:0000313" key="4">
    <source>
        <dbReference type="Proteomes" id="UP000318017"/>
    </source>
</evidence>
<sequence length="176" mass="18711">MLSQSPDAPQLQGPDLQGPDVPGPDVPGPDVPGPDLPVPVPVPPAPSDTPVSDSQGEVHAYTGAAGWCCLVALLLSVSVYQWLRQRSDEQQIRSVSPRFLVDLNQADAAELQALPQVGPAMARRITEYRRLHGPFSTVEAVEAVRGIGPRTLAELSPMLIVQPSPPRVSPKARNAP</sequence>
<keyword evidence="2" id="KW-0472">Membrane</keyword>
<dbReference type="OrthoDB" id="9790239at2"/>
<dbReference type="PANTHER" id="PTHR21180">
    <property type="entry name" value="ENDONUCLEASE/EXONUCLEASE/PHOSPHATASE FAMILY DOMAIN-CONTAINING PROTEIN 1"/>
    <property type="match status" value="1"/>
</dbReference>
<dbReference type="GO" id="GO:0015627">
    <property type="term" value="C:type II protein secretion system complex"/>
    <property type="evidence" value="ECO:0007669"/>
    <property type="project" value="TreeGrafter"/>
</dbReference>
<accession>A0A518G2F1</accession>
<dbReference type="Gene3D" id="1.10.150.320">
    <property type="entry name" value="Photosystem II 12 kDa extrinsic protein"/>
    <property type="match status" value="1"/>
</dbReference>
<protein>
    <submittedName>
        <fullName evidence="3">ComE operon protein 1</fullName>
    </submittedName>
</protein>
<name>A0A518G2F1_9BACT</name>
<dbReference type="SUPFAM" id="SSF47781">
    <property type="entry name" value="RuvA domain 2-like"/>
    <property type="match status" value="1"/>
</dbReference>
<dbReference type="InterPro" id="IPR010994">
    <property type="entry name" value="RuvA_2-like"/>
</dbReference>
<dbReference type="GO" id="GO:0015628">
    <property type="term" value="P:protein secretion by the type II secretion system"/>
    <property type="evidence" value="ECO:0007669"/>
    <property type="project" value="TreeGrafter"/>
</dbReference>
<dbReference type="EMBL" id="CP036298">
    <property type="protein sequence ID" value="QDV22797.1"/>
    <property type="molecule type" value="Genomic_DNA"/>
</dbReference>
<organism evidence="3 4">
    <name type="scientific">Aureliella helgolandensis</name>
    <dbReference type="NCBI Taxonomy" id="2527968"/>
    <lineage>
        <taxon>Bacteria</taxon>
        <taxon>Pseudomonadati</taxon>
        <taxon>Planctomycetota</taxon>
        <taxon>Planctomycetia</taxon>
        <taxon>Pirellulales</taxon>
        <taxon>Pirellulaceae</taxon>
        <taxon>Aureliella</taxon>
    </lineage>
</organism>
<feature type="transmembrane region" description="Helical" evidence="2">
    <location>
        <begin position="64"/>
        <end position="83"/>
    </location>
</feature>
<dbReference type="PANTHER" id="PTHR21180:SF32">
    <property type="entry name" value="ENDONUCLEASE_EXONUCLEASE_PHOSPHATASE FAMILY DOMAIN-CONTAINING PROTEIN 1"/>
    <property type="match status" value="1"/>
</dbReference>
<evidence type="ECO:0000313" key="3">
    <source>
        <dbReference type="EMBL" id="QDV22797.1"/>
    </source>
</evidence>
<evidence type="ECO:0000256" key="2">
    <source>
        <dbReference type="SAM" id="Phobius"/>
    </source>
</evidence>
<reference evidence="3 4" key="1">
    <citation type="submission" date="2019-02" db="EMBL/GenBank/DDBJ databases">
        <title>Deep-cultivation of Planctomycetes and their phenomic and genomic characterization uncovers novel biology.</title>
        <authorList>
            <person name="Wiegand S."/>
            <person name="Jogler M."/>
            <person name="Boedeker C."/>
            <person name="Pinto D."/>
            <person name="Vollmers J."/>
            <person name="Rivas-Marin E."/>
            <person name="Kohn T."/>
            <person name="Peeters S.H."/>
            <person name="Heuer A."/>
            <person name="Rast P."/>
            <person name="Oberbeckmann S."/>
            <person name="Bunk B."/>
            <person name="Jeske O."/>
            <person name="Meyerdierks A."/>
            <person name="Storesund J.E."/>
            <person name="Kallscheuer N."/>
            <person name="Luecker S."/>
            <person name="Lage O.M."/>
            <person name="Pohl T."/>
            <person name="Merkel B.J."/>
            <person name="Hornburger P."/>
            <person name="Mueller R.-W."/>
            <person name="Bruemmer F."/>
            <person name="Labrenz M."/>
            <person name="Spormann A.M."/>
            <person name="Op den Camp H."/>
            <person name="Overmann J."/>
            <person name="Amann R."/>
            <person name="Jetten M.S.M."/>
            <person name="Mascher T."/>
            <person name="Medema M.H."/>
            <person name="Devos D.P."/>
            <person name="Kaster A.-K."/>
            <person name="Ovreas L."/>
            <person name="Rohde M."/>
            <person name="Galperin M.Y."/>
            <person name="Jogler C."/>
        </authorList>
    </citation>
    <scope>NUCLEOTIDE SEQUENCE [LARGE SCALE GENOMIC DNA]</scope>
    <source>
        <strain evidence="3 4">Q31a</strain>
    </source>
</reference>
<dbReference type="InterPro" id="IPR051675">
    <property type="entry name" value="Endo/Exo/Phosphatase_dom_1"/>
</dbReference>
<dbReference type="KEGG" id="ahel:Q31a_10880"/>
<feature type="region of interest" description="Disordered" evidence="1">
    <location>
        <begin position="1"/>
        <end position="56"/>
    </location>
</feature>
<dbReference type="Proteomes" id="UP000318017">
    <property type="component" value="Chromosome"/>
</dbReference>